<dbReference type="STRING" id="71717.A0A4Y7U1L6"/>
<evidence type="ECO:0000259" key="6">
    <source>
        <dbReference type="PROSITE" id="PS51518"/>
    </source>
</evidence>
<evidence type="ECO:0000256" key="4">
    <source>
        <dbReference type="ARBA" id="ARBA00023242"/>
    </source>
</evidence>
<dbReference type="Proteomes" id="UP000298030">
    <property type="component" value="Unassembled WGS sequence"/>
</dbReference>
<dbReference type="Pfam" id="PF07039">
    <property type="entry name" value="SGF29_Tudor"/>
    <property type="match status" value="1"/>
</dbReference>
<dbReference type="PANTHER" id="PTHR21539">
    <property type="entry name" value="SAGA-ASSOCIATED FACTOR 29"/>
    <property type="match status" value="1"/>
</dbReference>
<dbReference type="GO" id="GO:0000124">
    <property type="term" value="C:SAGA complex"/>
    <property type="evidence" value="ECO:0007669"/>
    <property type="project" value="InterPro"/>
</dbReference>
<dbReference type="InterPro" id="IPR047288">
    <property type="entry name" value="Tudor_SGF29_rpt1"/>
</dbReference>
<dbReference type="InterPro" id="IPR037802">
    <property type="entry name" value="SGF29"/>
</dbReference>
<name>A0A4Y7U1L6_COPMI</name>
<protein>
    <recommendedName>
        <fullName evidence="6">SGF29 C-terminal domain-containing protein</fullName>
    </recommendedName>
</protein>
<keyword evidence="2" id="KW-0805">Transcription regulation</keyword>
<dbReference type="Gene3D" id="2.30.30.140">
    <property type="match status" value="2"/>
</dbReference>
<organism evidence="7 8">
    <name type="scientific">Coprinellus micaceus</name>
    <name type="common">Glistening ink-cap mushroom</name>
    <name type="synonym">Coprinus micaceus</name>
    <dbReference type="NCBI Taxonomy" id="71717"/>
    <lineage>
        <taxon>Eukaryota</taxon>
        <taxon>Fungi</taxon>
        <taxon>Dikarya</taxon>
        <taxon>Basidiomycota</taxon>
        <taxon>Agaricomycotina</taxon>
        <taxon>Agaricomycetes</taxon>
        <taxon>Agaricomycetidae</taxon>
        <taxon>Agaricales</taxon>
        <taxon>Agaricineae</taxon>
        <taxon>Psathyrellaceae</taxon>
        <taxon>Coprinellus</taxon>
    </lineage>
</organism>
<gene>
    <name evidence="7" type="ORF">FA13DRAFT_1723937</name>
</gene>
<dbReference type="PANTHER" id="PTHR21539:SF0">
    <property type="entry name" value="SAGA-ASSOCIATED FACTOR 29"/>
    <property type="match status" value="1"/>
</dbReference>
<keyword evidence="4" id="KW-0539">Nucleus</keyword>
<comment type="subcellular location">
    <subcellularLocation>
        <location evidence="1">Nucleus</location>
    </subcellularLocation>
</comment>
<reference evidence="7 8" key="1">
    <citation type="journal article" date="2019" name="Nat. Ecol. Evol.">
        <title>Megaphylogeny resolves global patterns of mushroom evolution.</title>
        <authorList>
            <person name="Varga T."/>
            <person name="Krizsan K."/>
            <person name="Foldi C."/>
            <person name="Dima B."/>
            <person name="Sanchez-Garcia M."/>
            <person name="Sanchez-Ramirez S."/>
            <person name="Szollosi G.J."/>
            <person name="Szarkandi J.G."/>
            <person name="Papp V."/>
            <person name="Albert L."/>
            <person name="Andreopoulos W."/>
            <person name="Angelini C."/>
            <person name="Antonin V."/>
            <person name="Barry K.W."/>
            <person name="Bougher N.L."/>
            <person name="Buchanan P."/>
            <person name="Buyck B."/>
            <person name="Bense V."/>
            <person name="Catcheside P."/>
            <person name="Chovatia M."/>
            <person name="Cooper J."/>
            <person name="Damon W."/>
            <person name="Desjardin D."/>
            <person name="Finy P."/>
            <person name="Geml J."/>
            <person name="Haridas S."/>
            <person name="Hughes K."/>
            <person name="Justo A."/>
            <person name="Karasinski D."/>
            <person name="Kautmanova I."/>
            <person name="Kiss B."/>
            <person name="Kocsube S."/>
            <person name="Kotiranta H."/>
            <person name="LaButti K.M."/>
            <person name="Lechner B.E."/>
            <person name="Liimatainen K."/>
            <person name="Lipzen A."/>
            <person name="Lukacs Z."/>
            <person name="Mihaltcheva S."/>
            <person name="Morgado L.N."/>
            <person name="Niskanen T."/>
            <person name="Noordeloos M.E."/>
            <person name="Ohm R.A."/>
            <person name="Ortiz-Santana B."/>
            <person name="Ovrebo C."/>
            <person name="Racz N."/>
            <person name="Riley R."/>
            <person name="Savchenko A."/>
            <person name="Shiryaev A."/>
            <person name="Soop K."/>
            <person name="Spirin V."/>
            <person name="Szebenyi C."/>
            <person name="Tomsovsky M."/>
            <person name="Tulloss R.E."/>
            <person name="Uehling J."/>
            <person name="Grigoriev I.V."/>
            <person name="Vagvolgyi C."/>
            <person name="Papp T."/>
            <person name="Martin F.M."/>
            <person name="Miettinen O."/>
            <person name="Hibbett D.S."/>
            <person name="Nagy L.G."/>
        </authorList>
    </citation>
    <scope>NUCLEOTIDE SEQUENCE [LARGE SCALE GENOMIC DNA]</scope>
    <source>
        <strain evidence="7 8">FP101781</strain>
    </source>
</reference>
<dbReference type="EMBL" id="QPFP01000001">
    <property type="protein sequence ID" value="TEB39729.1"/>
    <property type="molecule type" value="Genomic_DNA"/>
</dbReference>
<dbReference type="GO" id="GO:0005634">
    <property type="term" value="C:nucleus"/>
    <property type="evidence" value="ECO:0007669"/>
    <property type="project" value="UniProtKB-SubCell"/>
</dbReference>
<comment type="caution">
    <text evidence="7">The sequence shown here is derived from an EMBL/GenBank/DDBJ whole genome shotgun (WGS) entry which is preliminary data.</text>
</comment>
<keyword evidence="3" id="KW-0804">Transcription</keyword>
<feature type="region of interest" description="Disordered" evidence="5">
    <location>
        <begin position="110"/>
        <end position="163"/>
    </location>
</feature>
<evidence type="ECO:0000313" key="7">
    <source>
        <dbReference type="EMBL" id="TEB39729.1"/>
    </source>
</evidence>
<dbReference type="PROSITE" id="PS51518">
    <property type="entry name" value="SGF29_C"/>
    <property type="match status" value="1"/>
</dbReference>
<dbReference type="OrthoDB" id="10265994at2759"/>
<accession>A0A4Y7U1L6</accession>
<evidence type="ECO:0000256" key="5">
    <source>
        <dbReference type="SAM" id="MobiDB-lite"/>
    </source>
</evidence>
<feature type="domain" description="SGF29 C-terminal" evidence="6">
    <location>
        <begin position="162"/>
        <end position="305"/>
    </location>
</feature>
<evidence type="ECO:0000256" key="1">
    <source>
        <dbReference type="ARBA" id="ARBA00004123"/>
    </source>
</evidence>
<dbReference type="CDD" id="cd20393">
    <property type="entry name" value="Tudor_SGF29_rpt1"/>
    <property type="match status" value="1"/>
</dbReference>
<evidence type="ECO:0000256" key="2">
    <source>
        <dbReference type="ARBA" id="ARBA00023015"/>
    </source>
</evidence>
<evidence type="ECO:0000256" key="3">
    <source>
        <dbReference type="ARBA" id="ARBA00023163"/>
    </source>
</evidence>
<dbReference type="InterPro" id="IPR010750">
    <property type="entry name" value="SGF29_tudor-like_dom"/>
</dbReference>
<sequence>MDRRRGMPARPSSEEEATWGQVAITLRELAKQRSDHSPSDLVGRSNRLLAAWPTGDDIPGEGWKSLKESYKKLNNSLEEMQKHSDSEAKLLDKSIELISVLIALRKAPEASLTDKRTKRPRASSPATPGPGSGTSTRGVSITLPPRTNSVGPSANHKKKDRKGHPLAVNTKVAFWNGNAANRTSDDADWILAIIVRVTSNRDGRIMYEVRDAEEEGAEVITAHQKHVIPLPDPKAPFTHEFSIGHTVLGLYPDTSCFYRAEVVATPKTLQSSGARHPTYKLKFEDDDNQEHPVAAEWVVEFPSLK</sequence>
<evidence type="ECO:0000313" key="8">
    <source>
        <dbReference type="Proteomes" id="UP000298030"/>
    </source>
</evidence>
<dbReference type="InterPro" id="IPR047287">
    <property type="entry name" value="Tudor_SGF29_rpt2"/>
</dbReference>
<keyword evidence="8" id="KW-1185">Reference proteome</keyword>
<dbReference type="CDD" id="cd20394">
    <property type="entry name" value="Tudor_SGF29_rpt2"/>
    <property type="match status" value="1"/>
</dbReference>
<dbReference type="AlphaFoldDB" id="A0A4Y7U1L6"/>
<proteinExistence type="predicted"/>